<dbReference type="EMBL" id="CP001737">
    <property type="protein sequence ID" value="ACV76820.1"/>
    <property type="molecule type" value="Genomic_DNA"/>
</dbReference>
<protein>
    <recommendedName>
        <fullName evidence="3">DUF2795 domain-containing protein</fullName>
    </recommendedName>
</protein>
<evidence type="ECO:0008006" key="3">
    <source>
        <dbReference type="Google" id="ProtNLM"/>
    </source>
</evidence>
<reference evidence="2" key="1">
    <citation type="submission" date="2009-09" db="EMBL/GenBank/DDBJ databases">
        <title>The complete genome of Nakamurella multipartita DSM 44233.</title>
        <authorList>
            <consortium name="US DOE Joint Genome Institute (JGI-PGF)"/>
            <person name="Lucas S."/>
            <person name="Copeland A."/>
            <person name="Lapidus A."/>
            <person name="Glavina del Rio T."/>
            <person name="Dalin E."/>
            <person name="Tice H."/>
            <person name="Bruce D."/>
            <person name="Goodwin L."/>
            <person name="Pitluck S."/>
            <person name="Kyrpides N."/>
            <person name="Mavromatis K."/>
            <person name="Ivanova N."/>
            <person name="Ovchinnikova G."/>
            <person name="Sims D."/>
            <person name="Meincke L."/>
            <person name="Brettin T."/>
            <person name="Detter J.C."/>
            <person name="Han C."/>
            <person name="Larimer F."/>
            <person name="Land M."/>
            <person name="Hauser L."/>
            <person name="Markowitz V."/>
            <person name="Cheng J.-F."/>
            <person name="Hugenholtz P."/>
            <person name="Woyke T."/>
            <person name="Wu D."/>
            <person name="Klenk H.-P."/>
            <person name="Eisen J.A."/>
        </authorList>
    </citation>
    <scope>NUCLEOTIDE SEQUENCE [LARGE SCALE GENOMIC DNA]</scope>
    <source>
        <strain evidence="2">ATCC 700099 / DSM 44233 / CIP 104796 / JCM 9543 / NBRC 105858 / Y-104</strain>
    </source>
</reference>
<dbReference type="Pfam" id="PF11387">
    <property type="entry name" value="DUF2795"/>
    <property type="match status" value="1"/>
</dbReference>
<gene>
    <name evidence="1" type="ordered locus">Namu_0394</name>
</gene>
<dbReference type="InParanoid" id="C8X649"/>
<reference evidence="1 2" key="2">
    <citation type="journal article" date="2010" name="Stand. Genomic Sci.">
        <title>Complete genome sequence of Nakamurella multipartita type strain (Y-104).</title>
        <authorList>
            <person name="Tice H."/>
            <person name="Mayilraj S."/>
            <person name="Sims D."/>
            <person name="Lapidus A."/>
            <person name="Nolan M."/>
            <person name="Lucas S."/>
            <person name="Glavina Del Rio T."/>
            <person name="Copeland A."/>
            <person name="Cheng J.F."/>
            <person name="Meincke L."/>
            <person name="Bruce D."/>
            <person name="Goodwin L."/>
            <person name="Pitluck S."/>
            <person name="Ivanova N."/>
            <person name="Mavromatis K."/>
            <person name="Ovchinnikova G."/>
            <person name="Pati A."/>
            <person name="Chen A."/>
            <person name="Palaniappan K."/>
            <person name="Land M."/>
            <person name="Hauser L."/>
            <person name="Chang Y.J."/>
            <person name="Jeffries C.D."/>
            <person name="Detter J.C."/>
            <person name="Brettin T."/>
            <person name="Rohde M."/>
            <person name="Goker M."/>
            <person name="Bristow J."/>
            <person name="Eisen J.A."/>
            <person name="Markowitz V."/>
            <person name="Hugenholtz P."/>
            <person name="Kyrpides N.C."/>
            <person name="Klenk H.P."/>
            <person name="Chen F."/>
        </authorList>
    </citation>
    <scope>NUCLEOTIDE SEQUENCE [LARGE SCALE GENOMIC DNA]</scope>
    <source>
        <strain evidence="2">ATCC 700099 / DSM 44233 / CIP 104796 / JCM 9543 / NBRC 105858 / Y-104</strain>
    </source>
</reference>
<sequence length="67" mass="7376">MTSAEQIDQVVDAVSMAFCMRPVTRADLLTAAVAAHAPTPVFDALLQLPERRYYDIVELRGQLRAAT</sequence>
<evidence type="ECO:0000313" key="1">
    <source>
        <dbReference type="EMBL" id="ACV76820.1"/>
    </source>
</evidence>
<dbReference type="AlphaFoldDB" id="C8X649"/>
<keyword evidence="2" id="KW-1185">Reference proteome</keyword>
<dbReference type="RefSeq" id="WP_015745738.1">
    <property type="nucleotide sequence ID" value="NC_013235.1"/>
</dbReference>
<dbReference type="STRING" id="479431.Namu_0394"/>
<dbReference type="KEGG" id="nml:Namu_0394"/>
<evidence type="ECO:0000313" key="2">
    <source>
        <dbReference type="Proteomes" id="UP000002218"/>
    </source>
</evidence>
<organism evidence="1 2">
    <name type="scientific">Nakamurella multipartita (strain ATCC 700099 / DSM 44233 / CIP 104796 / JCM 9543 / NBRC 105858 / Y-104)</name>
    <name type="common">Microsphaera multipartita</name>
    <dbReference type="NCBI Taxonomy" id="479431"/>
    <lineage>
        <taxon>Bacteria</taxon>
        <taxon>Bacillati</taxon>
        <taxon>Actinomycetota</taxon>
        <taxon>Actinomycetes</taxon>
        <taxon>Nakamurellales</taxon>
        <taxon>Nakamurellaceae</taxon>
        <taxon>Nakamurella</taxon>
    </lineage>
</organism>
<accession>C8X649</accession>
<dbReference type="InterPro" id="IPR021527">
    <property type="entry name" value="DUF2795"/>
</dbReference>
<name>C8X649_NAKMY</name>
<proteinExistence type="predicted"/>
<dbReference type="Proteomes" id="UP000002218">
    <property type="component" value="Chromosome"/>
</dbReference>
<dbReference type="HOGENOM" id="CLU_2807945_0_0_11"/>